<keyword evidence="3" id="KW-1185">Reference proteome</keyword>
<dbReference type="PROSITE" id="PS51257">
    <property type="entry name" value="PROKAR_LIPOPROTEIN"/>
    <property type="match status" value="1"/>
</dbReference>
<feature type="region of interest" description="Disordered" evidence="1">
    <location>
        <begin position="496"/>
        <end position="519"/>
    </location>
</feature>
<dbReference type="AlphaFoldDB" id="A0A024GMZ4"/>
<evidence type="ECO:0000313" key="3">
    <source>
        <dbReference type="Proteomes" id="UP000053237"/>
    </source>
</evidence>
<reference evidence="2 3" key="1">
    <citation type="submission" date="2012-05" db="EMBL/GenBank/DDBJ databases">
        <title>Recombination and specialization in a pathogen metapopulation.</title>
        <authorList>
            <person name="Gardiner A."/>
            <person name="Kemen E."/>
            <person name="Schultz-Larsen T."/>
            <person name="MacLean D."/>
            <person name="Van Oosterhout C."/>
            <person name="Jones J.D.G."/>
        </authorList>
    </citation>
    <scope>NUCLEOTIDE SEQUENCE [LARGE SCALE GENOMIC DNA]</scope>
    <source>
        <strain evidence="2 3">Ac Nc2</strain>
    </source>
</reference>
<dbReference type="EMBL" id="CAIX01000212">
    <property type="protein sequence ID" value="CCI48256.1"/>
    <property type="molecule type" value="Genomic_DNA"/>
</dbReference>
<name>A0A024GMZ4_9STRA</name>
<feature type="compositionally biased region" description="Polar residues" evidence="1">
    <location>
        <begin position="509"/>
        <end position="519"/>
    </location>
</feature>
<proteinExistence type="predicted"/>
<gene>
    <name evidence="2" type="ORF">BN9_093290</name>
</gene>
<sequence length="607" mass="69069">MGYFRTMTALATLVSCHSLPSQLHVLTKTYHFEIQQQDSAMLRDAFHDCQLCLLSKAGVVKLRVTEPRSDQFVVYITASQMAFIRVHSICHYENVCDKLQLSEGFHFASEITESIPNTIEIKGNEKAIVCLTQLHEVVSERCRMCLRQASDSKSMGEFLISSSNDFHFVYVLRSYRRKDSIAEACTVSKNCENVLTNVYSDHLCNAVHNMGVLNHYESRGITVTNVDVDAHNQNKPSVHCVVATSKKKSSNKRMDYHESIKDCMMCLAGQTHSFVHWMRITAARRRKTYLMFASKNHINDQRPYNCGTCTIKKVATEQCYTGYDIQFDTTPIVDQISVYMDPSTRSNSPLERISSCIIIEYEPEFEGSCTSCLWSFLSPKGAIRMSNIESNAFVSLRIHPMHLASCITARDNPACMRISYVDYWICLGHEQQTQGYHQMRAVSVTSRKDYRSSSLISKQHKMGGRNMRTETRLLSATFGGRMDSLQTVLKEVDRELMDRSPSHHRRSSKAATGSSSNLNDVKPSHNIMVLKYSDKKCLMCLALKMNVLAISTVKQLMWVKKEIEETMRCDCAWTHSGTLLFVNLGSMRPIPVNHLQRYFLTAIVNSI</sequence>
<evidence type="ECO:0000256" key="1">
    <source>
        <dbReference type="SAM" id="MobiDB-lite"/>
    </source>
</evidence>
<evidence type="ECO:0000313" key="2">
    <source>
        <dbReference type="EMBL" id="CCI48256.1"/>
    </source>
</evidence>
<protein>
    <submittedName>
        <fullName evidence="2">Uncharacterized protein</fullName>
    </submittedName>
</protein>
<organism evidence="2 3">
    <name type="scientific">Albugo candida</name>
    <dbReference type="NCBI Taxonomy" id="65357"/>
    <lineage>
        <taxon>Eukaryota</taxon>
        <taxon>Sar</taxon>
        <taxon>Stramenopiles</taxon>
        <taxon>Oomycota</taxon>
        <taxon>Peronosporomycetes</taxon>
        <taxon>Albuginales</taxon>
        <taxon>Albuginaceae</taxon>
        <taxon>Albugo</taxon>
    </lineage>
</organism>
<dbReference type="InParanoid" id="A0A024GMZ4"/>
<dbReference type="Proteomes" id="UP000053237">
    <property type="component" value="Unassembled WGS sequence"/>
</dbReference>
<accession>A0A024GMZ4</accession>
<comment type="caution">
    <text evidence="2">The sequence shown here is derived from an EMBL/GenBank/DDBJ whole genome shotgun (WGS) entry which is preliminary data.</text>
</comment>